<dbReference type="NCBIfam" id="NF000648">
    <property type="entry name" value="PRK00026.1"/>
    <property type="match status" value="1"/>
</dbReference>
<dbReference type="Gene3D" id="1.10.1270.20">
    <property type="entry name" value="tRNA(m1g37)methyltransferase, domain 2"/>
    <property type="match status" value="1"/>
</dbReference>
<comment type="caution">
    <text evidence="19">The sequence shown here is derived from an EMBL/GenBank/DDBJ whole genome shotgun (WGS) entry which is preliminary data.</text>
</comment>
<evidence type="ECO:0000256" key="1">
    <source>
        <dbReference type="ARBA" id="ARBA00002634"/>
    </source>
</evidence>
<dbReference type="SUPFAM" id="SSF75217">
    <property type="entry name" value="alpha/beta knot"/>
    <property type="match status" value="1"/>
</dbReference>
<dbReference type="InterPro" id="IPR029026">
    <property type="entry name" value="tRNA_m1G_MTases_N"/>
</dbReference>
<dbReference type="OrthoDB" id="9807416at2"/>
<dbReference type="EMBL" id="PDKT01000004">
    <property type="protein sequence ID" value="PPI87747.1"/>
    <property type="molecule type" value="Genomic_DNA"/>
</dbReference>
<evidence type="ECO:0000259" key="18">
    <source>
        <dbReference type="Pfam" id="PF01746"/>
    </source>
</evidence>
<evidence type="ECO:0000256" key="14">
    <source>
        <dbReference type="ARBA" id="ARBA00047783"/>
    </source>
</evidence>
<evidence type="ECO:0000256" key="17">
    <source>
        <dbReference type="RuleBase" id="RU003464"/>
    </source>
</evidence>
<dbReference type="CDD" id="cd18080">
    <property type="entry name" value="TrmD-like"/>
    <property type="match status" value="1"/>
</dbReference>
<reference evidence="19 20" key="1">
    <citation type="journal article" date="2018" name="Genome Biol. Evol.">
        <title>Cladogenesis and Genomic Streamlining in Extracellular Endosymbionts of Tropical Stink Bugs.</title>
        <authorList>
            <person name="Otero-Bravo A."/>
            <person name="Goffredi S."/>
            <person name="Sabree Z.L."/>
        </authorList>
    </citation>
    <scope>NUCLEOTIDE SEQUENCE [LARGE SCALE GENOMIC DNA]</scope>
    <source>
        <strain evidence="19 20">SoEE</strain>
    </source>
</reference>
<dbReference type="InterPro" id="IPR002649">
    <property type="entry name" value="tRNA_m1G_MeTrfase_TrmD"/>
</dbReference>
<keyword evidence="11 15" id="KW-0819">tRNA processing</keyword>
<comment type="similarity">
    <text evidence="3 15 17">Belongs to the RNA methyltransferase TrmD family.</text>
</comment>
<comment type="subunit">
    <text evidence="4 15 17">Homodimer.</text>
</comment>
<keyword evidence="9 15" id="KW-0808">Transferase</keyword>
<dbReference type="RefSeq" id="WP_136131149.1">
    <property type="nucleotide sequence ID" value="NZ_PDKT01000004.1"/>
</dbReference>
<dbReference type="FunFam" id="3.40.1280.10:FF:000001">
    <property type="entry name" value="tRNA (guanine-N(1)-)-methyltransferase"/>
    <property type="match status" value="1"/>
</dbReference>
<dbReference type="AlphaFoldDB" id="A0A2P5SZI6"/>
<dbReference type="PANTHER" id="PTHR46417:SF1">
    <property type="entry name" value="TRNA (GUANINE-N(1)-)-METHYLTRANSFERASE"/>
    <property type="match status" value="1"/>
</dbReference>
<dbReference type="HAMAP" id="MF_00605">
    <property type="entry name" value="TrmD"/>
    <property type="match status" value="1"/>
</dbReference>
<keyword evidence="10 15" id="KW-0949">S-adenosyl-L-methionine</keyword>
<protein>
    <recommendedName>
        <fullName evidence="6 15">tRNA (guanine-N(1)-)-methyltransferase</fullName>
        <ecNumber evidence="5 15">2.1.1.228</ecNumber>
    </recommendedName>
    <alternativeName>
        <fullName evidence="12 15">M1G-methyltransferase</fullName>
    </alternativeName>
    <alternativeName>
        <fullName evidence="13 15">tRNA [GM37] methyltransferase</fullName>
    </alternativeName>
</protein>
<dbReference type="Pfam" id="PF01746">
    <property type="entry name" value="tRNA_m1G_MT"/>
    <property type="match status" value="1"/>
</dbReference>
<keyword evidence="8 15" id="KW-0489">Methyltransferase</keyword>
<dbReference type="GO" id="GO:0052906">
    <property type="term" value="F:tRNA (guanine(37)-N1)-methyltransferase activity"/>
    <property type="evidence" value="ECO:0007669"/>
    <property type="project" value="UniProtKB-UniRule"/>
</dbReference>
<dbReference type="InterPro" id="IPR029028">
    <property type="entry name" value="Alpha/beta_knot_MTases"/>
</dbReference>
<proteinExistence type="inferred from homology"/>
<evidence type="ECO:0000256" key="3">
    <source>
        <dbReference type="ARBA" id="ARBA00007630"/>
    </source>
</evidence>
<feature type="binding site" evidence="15 16">
    <location>
        <position position="113"/>
    </location>
    <ligand>
        <name>S-adenosyl-L-methionine</name>
        <dbReference type="ChEBI" id="CHEBI:59789"/>
    </ligand>
</feature>
<dbReference type="NCBIfam" id="TIGR00088">
    <property type="entry name" value="trmD"/>
    <property type="match status" value="1"/>
</dbReference>
<evidence type="ECO:0000256" key="4">
    <source>
        <dbReference type="ARBA" id="ARBA00011738"/>
    </source>
</evidence>
<dbReference type="GO" id="GO:0002939">
    <property type="term" value="P:tRNA N1-guanine methylation"/>
    <property type="evidence" value="ECO:0007669"/>
    <property type="project" value="TreeGrafter"/>
</dbReference>
<evidence type="ECO:0000256" key="15">
    <source>
        <dbReference type="HAMAP-Rule" id="MF_00605"/>
    </source>
</evidence>
<evidence type="ECO:0000256" key="13">
    <source>
        <dbReference type="ARBA" id="ARBA00033392"/>
    </source>
</evidence>
<evidence type="ECO:0000256" key="11">
    <source>
        <dbReference type="ARBA" id="ARBA00022694"/>
    </source>
</evidence>
<dbReference type="InterPro" id="IPR023148">
    <property type="entry name" value="tRNA_m1G_MeTrfase_C_sf"/>
</dbReference>
<evidence type="ECO:0000256" key="16">
    <source>
        <dbReference type="PIRSR" id="PIRSR000386-1"/>
    </source>
</evidence>
<feature type="binding site" evidence="15 16">
    <location>
        <begin position="133"/>
        <end position="138"/>
    </location>
    <ligand>
        <name>S-adenosyl-L-methionine</name>
        <dbReference type="ChEBI" id="CHEBI:59789"/>
    </ligand>
</feature>
<evidence type="ECO:0000256" key="9">
    <source>
        <dbReference type="ARBA" id="ARBA00022679"/>
    </source>
</evidence>
<dbReference type="PIRSF" id="PIRSF000386">
    <property type="entry name" value="tRNA_mtase"/>
    <property type="match status" value="1"/>
</dbReference>
<gene>
    <name evidence="15 19" type="primary">trmD</name>
    <name evidence="19" type="ORF">CRV12_02785</name>
</gene>
<feature type="domain" description="tRNA methyltransferase TRMD/TRM10-type" evidence="18">
    <location>
        <begin position="1"/>
        <end position="226"/>
    </location>
</feature>
<comment type="function">
    <text evidence="1 15 17">Specifically methylates guanosine-37 in various tRNAs.</text>
</comment>
<dbReference type="GO" id="GO:0005829">
    <property type="term" value="C:cytosol"/>
    <property type="evidence" value="ECO:0007669"/>
    <property type="project" value="TreeGrafter"/>
</dbReference>
<dbReference type="PANTHER" id="PTHR46417">
    <property type="entry name" value="TRNA (GUANINE-N(1)-)-METHYLTRANSFERASE"/>
    <property type="match status" value="1"/>
</dbReference>
<evidence type="ECO:0000313" key="20">
    <source>
        <dbReference type="Proteomes" id="UP000296153"/>
    </source>
</evidence>
<accession>A0A2P5SZI6</accession>
<comment type="subcellular location">
    <subcellularLocation>
        <location evidence="2 15 17">Cytoplasm</location>
    </subcellularLocation>
</comment>
<evidence type="ECO:0000256" key="5">
    <source>
        <dbReference type="ARBA" id="ARBA00012807"/>
    </source>
</evidence>
<dbReference type="EC" id="2.1.1.228" evidence="5 15"/>
<keyword evidence="7 15" id="KW-0963">Cytoplasm</keyword>
<sequence length="248" mass="28281">MQIGIISLFPDIFKIITNYGVIGRAVKKGLIKIQIWNPRDFTYGKHHTVDDHPYGGGSGMIMMMQPLIDTIYVAKTKIGCNAKVIYLSPQGHKLNQKKICELAKQKELILVCGRYKGIDERIIESKIDEELSIGDYVLSGGELPAMIVSDAIARLIPGVVGKYECVKQDSFFNGLLDCPHYTRPKILLGKKVPEILLSGKHFEIYRWRLKQSLGRTWLRRPELLEKLVLTKEELKLLNEFKIEINKKT</sequence>
<evidence type="ECO:0000256" key="6">
    <source>
        <dbReference type="ARBA" id="ARBA00014679"/>
    </source>
</evidence>
<evidence type="ECO:0000256" key="10">
    <source>
        <dbReference type="ARBA" id="ARBA00022691"/>
    </source>
</evidence>
<evidence type="ECO:0000256" key="8">
    <source>
        <dbReference type="ARBA" id="ARBA00022603"/>
    </source>
</evidence>
<dbReference type="InterPro" id="IPR016009">
    <property type="entry name" value="tRNA_MeTrfase_TRMD/TRM10"/>
</dbReference>
<comment type="catalytic activity">
    <reaction evidence="14 15 17">
        <text>guanosine(37) in tRNA + S-adenosyl-L-methionine = N(1)-methylguanosine(37) in tRNA + S-adenosyl-L-homocysteine + H(+)</text>
        <dbReference type="Rhea" id="RHEA:36899"/>
        <dbReference type="Rhea" id="RHEA-COMP:10145"/>
        <dbReference type="Rhea" id="RHEA-COMP:10147"/>
        <dbReference type="ChEBI" id="CHEBI:15378"/>
        <dbReference type="ChEBI" id="CHEBI:57856"/>
        <dbReference type="ChEBI" id="CHEBI:59789"/>
        <dbReference type="ChEBI" id="CHEBI:73542"/>
        <dbReference type="ChEBI" id="CHEBI:74269"/>
        <dbReference type="EC" id="2.1.1.228"/>
    </reaction>
</comment>
<dbReference type="FunFam" id="1.10.1270.20:FF:000001">
    <property type="entry name" value="tRNA (guanine-N(1)-)-methyltransferase"/>
    <property type="match status" value="1"/>
</dbReference>
<organism evidence="19 20">
    <name type="scientific">Candidatus Pantoea edessiphila</name>
    <dbReference type="NCBI Taxonomy" id="2044610"/>
    <lineage>
        <taxon>Bacteria</taxon>
        <taxon>Pseudomonadati</taxon>
        <taxon>Pseudomonadota</taxon>
        <taxon>Gammaproteobacteria</taxon>
        <taxon>Enterobacterales</taxon>
        <taxon>Erwiniaceae</taxon>
        <taxon>Pantoea</taxon>
    </lineage>
</organism>
<evidence type="ECO:0000256" key="12">
    <source>
        <dbReference type="ARBA" id="ARBA00029736"/>
    </source>
</evidence>
<evidence type="ECO:0000256" key="7">
    <source>
        <dbReference type="ARBA" id="ARBA00022490"/>
    </source>
</evidence>
<evidence type="ECO:0000256" key="2">
    <source>
        <dbReference type="ARBA" id="ARBA00004496"/>
    </source>
</evidence>
<evidence type="ECO:0000313" key="19">
    <source>
        <dbReference type="EMBL" id="PPI87747.1"/>
    </source>
</evidence>
<dbReference type="Proteomes" id="UP000296153">
    <property type="component" value="Unassembled WGS sequence"/>
</dbReference>
<dbReference type="Gene3D" id="3.40.1280.10">
    <property type="match status" value="1"/>
</dbReference>
<name>A0A2P5SZI6_9GAMM</name>